<sequence>MSLCDIWSSDVYKKKWEAAQRNRLREYGGQGQWELKENVECLHIETDSLMQTDEQLMFEAAGGSNKGHVYGFASQSATITVEQQEDSNSSLLVPSVSSATAHESCIKS</sequence>
<accession>A0ACC0BAY2</accession>
<reference evidence="2" key="1">
    <citation type="journal article" date="2023" name="Nat. Plants">
        <title>Single-cell RNA sequencing provides a high-resolution roadmap for understanding the multicellular compartmentation of specialized metabolism.</title>
        <authorList>
            <person name="Sun S."/>
            <person name="Shen X."/>
            <person name="Li Y."/>
            <person name="Li Y."/>
            <person name="Wang S."/>
            <person name="Li R."/>
            <person name="Zhang H."/>
            <person name="Shen G."/>
            <person name="Guo B."/>
            <person name="Wei J."/>
            <person name="Xu J."/>
            <person name="St-Pierre B."/>
            <person name="Chen S."/>
            <person name="Sun C."/>
        </authorList>
    </citation>
    <scope>NUCLEOTIDE SEQUENCE [LARGE SCALE GENOMIC DNA]</scope>
</reference>
<name>A0ACC0BAY2_CATRO</name>
<keyword evidence="2" id="KW-1185">Reference proteome</keyword>
<dbReference type="EMBL" id="CM044704">
    <property type="protein sequence ID" value="KAI5669772.1"/>
    <property type="molecule type" value="Genomic_DNA"/>
</dbReference>
<evidence type="ECO:0000313" key="1">
    <source>
        <dbReference type="EMBL" id="KAI5669772.1"/>
    </source>
</evidence>
<organism evidence="1 2">
    <name type="scientific">Catharanthus roseus</name>
    <name type="common">Madagascar periwinkle</name>
    <name type="synonym">Vinca rosea</name>
    <dbReference type="NCBI Taxonomy" id="4058"/>
    <lineage>
        <taxon>Eukaryota</taxon>
        <taxon>Viridiplantae</taxon>
        <taxon>Streptophyta</taxon>
        <taxon>Embryophyta</taxon>
        <taxon>Tracheophyta</taxon>
        <taxon>Spermatophyta</taxon>
        <taxon>Magnoliopsida</taxon>
        <taxon>eudicotyledons</taxon>
        <taxon>Gunneridae</taxon>
        <taxon>Pentapetalae</taxon>
        <taxon>asterids</taxon>
        <taxon>lamiids</taxon>
        <taxon>Gentianales</taxon>
        <taxon>Apocynaceae</taxon>
        <taxon>Rauvolfioideae</taxon>
        <taxon>Vinceae</taxon>
        <taxon>Catharanthinae</taxon>
        <taxon>Catharanthus</taxon>
    </lineage>
</organism>
<evidence type="ECO:0000313" key="2">
    <source>
        <dbReference type="Proteomes" id="UP001060085"/>
    </source>
</evidence>
<comment type="caution">
    <text evidence="1">The sequence shown here is derived from an EMBL/GenBank/DDBJ whole genome shotgun (WGS) entry which is preliminary data.</text>
</comment>
<gene>
    <name evidence="1" type="ORF">M9H77_19625</name>
</gene>
<protein>
    <submittedName>
        <fullName evidence="1">Uncharacterized protein</fullName>
    </submittedName>
</protein>
<dbReference type="Proteomes" id="UP001060085">
    <property type="component" value="Linkage Group LG04"/>
</dbReference>
<proteinExistence type="predicted"/>